<dbReference type="Proteomes" id="UP000284842">
    <property type="component" value="Unassembled WGS sequence"/>
</dbReference>
<organism evidence="1 2">
    <name type="scientific">Panaeolus cyanescens</name>
    <dbReference type="NCBI Taxonomy" id="181874"/>
    <lineage>
        <taxon>Eukaryota</taxon>
        <taxon>Fungi</taxon>
        <taxon>Dikarya</taxon>
        <taxon>Basidiomycota</taxon>
        <taxon>Agaricomycotina</taxon>
        <taxon>Agaricomycetes</taxon>
        <taxon>Agaricomycetidae</taxon>
        <taxon>Agaricales</taxon>
        <taxon>Agaricineae</taxon>
        <taxon>Galeropsidaceae</taxon>
        <taxon>Panaeolus</taxon>
    </lineage>
</organism>
<keyword evidence="2" id="KW-1185">Reference proteome</keyword>
<proteinExistence type="predicted"/>
<name>A0A409YU73_9AGAR</name>
<sequence length="104" mass="12128">MINIRLKALFAHELRQAKKRRNQSLSLLLLRFNQKRPHNIHFERLEPHLLHPTTPFDHQIPPQLQPRSQSPSIVIPHRSAIRNSRLALPTNSSIFPSLLLLEIS</sequence>
<dbReference type="InParanoid" id="A0A409YU73"/>
<protein>
    <submittedName>
        <fullName evidence="1">Uncharacterized protein</fullName>
    </submittedName>
</protein>
<dbReference type="AlphaFoldDB" id="A0A409YU73"/>
<reference evidence="1 2" key="1">
    <citation type="journal article" date="2018" name="Evol. Lett.">
        <title>Horizontal gene cluster transfer increased hallucinogenic mushroom diversity.</title>
        <authorList>
            <person name="Reynolds H.T."/>
            <person name="Vijayakumar V."/>
            <person name="Gluck-Thaler E."/>
            <person name="Korotkin H.B."/>
            <person name="Matheny P.B."/>
            <person name="Slot J.C."/>
        </authorList>
    </citation>
    <scope>NUCLEOTIDE SEQUENCE [LARGE SCALE GENOMIC DNA]</scope>
    <source>
        <strain evidence="1 2">2629</strain>
    </source>
</reference>
<evidence type="ECO:0000313" key="2">
    <source>
        <dbReference type="Proteomes" id="UP000284842"/>
    </source>
</evidence>
<gene>
    <name evidence="1" type="ORF">CVT24_001552</name>
</gene>
<dbReference type="EMBL" id="NHTK01000611">
    <property type="protein sequence ID" value="PPR06564.1"/>
    <property type="molecule type" value="Genomic_DNA"/>
</dbReference>
<accession>A0A409YU73</accession>
<evidence type="ECO:0000313" key="1">
    <source>
        <dbReference type="EMBL" id="PPR06564.1"/>
    </source>
</evidence>
<comment type="caution">
    <text evidence="1">The sequence shown here is derived from an EMBL/GenBank/DDBJ whole genome shotgun (WGS) entry which is preliminary data.</text>
</comment>